<evidence type="ECO:0000256" key="1">
    <source>
        <dbReference type="ARBA" id="ARBA00004442"/>
    </source>
</evidence>
<dbReference type="Gene3D" id="1.20.1600.10">
    <property type="entry name" value="Outer membrane efflux proteins (OEP)"/>
    <property type="match status" value="1"/>
</dbReference>
<accession>A0ABY9M246</accession>
<keyword evidence="4" id="KW-1134">Transmembrane beta strand</keyword>
<feature type="chain" id="PRO_5046487945" evidence="8">
    <location>
        <begin position="23"/>
        <end position="476"/>
    </location>
</feature>
<keyword evidence="7" id="KW-0998">Cell outer membrane</keyword>
<gene>
    <name evidence="9" type="ORF">RAS12_29555</name>
</gene>
<dbReference type="SUPFAM" id="SSF56954">
    <property type="entry name" value="Outer membrane efflux proteins (OEP)"/>
    <property type="match status" value="1"/>
</dbReference>
<dbReference type="NCBIfam" id="TIGR01844">
    <property type="entry name" value="type_I_sec_TolC"/>
    <property type="match status" value="1"/>
</dbReference>
<organism evidence="9 10">
    <name type="scientific">Achromobacter seleniivolatilans</name>
    <dbReference type="NCBI Taxonomy" id="3047478"/>
    <lineage>
        <taxon>Bacteria</taxon>
        <taxon>Pseudomonadati</taxon>
        <taxon>Pseudomonadota</taxon>
        <taxon>Betaproteobacteria</taxon>
        <taxon>Burkholderiales</taxon>
        <taxon>Alcaligenaceae</taxon>
        <taxon>Achromobacter</taxon>
    </lineage>
</organism>
<evidence type="ECO:0000256" key="8">
    <source>
        <dbReference type="SAM" id="SignalP"/>
    </source>
</evidence>
<evidence type="ECO:0000256" key="7">
    <source>
        <dbReference type="ARBA" id="ARBA00023237"/>
    </source>
</evidence>
<keyword evidence="3" id="KW-0813">Transport</keyword>
<evidence type="ECO:0000256" key="6">
    <source>
        <dbReference type="ARBA" id="ARBA00023136"/>
    </source>
</evidence>
<evidence type="ECO:0000256" key="5">
    <source>
        <dbReference type="ARBA" id="ARBA00022692"/>
    </source>
</evidence>
<dbReference type="RefSeq" id="WP_306944034.1">
    <property type="nucleotide sequence ID" value="NZ_CP132976.1"/>
</dbReference>
<sequence>MNRHTKMLLCCGLALLHSPVAAQTSNAAYTPRINGDIPRFLAPQDLANQLGAGASGRSVPPREIDNSVVQLLPAVRRAVNWHPSISDSIATLAQQVGGVDVARARYYPQVKGGLGSGDNTQGGRYTLASASVSQMLYDFGKTSGSVNQAQAQLRKQQALVLKQIDVVAQQTAEAVVALHRYQSLQAIAKTQVQAIAKVQELTVLRSDAGLSSRSDPIQATSRLDDAKSNLLQVTSLHEQARERLRTLLGAPIGDSAGPLDDLDQEVAAVQRDQPADLRLVPDVLAAEADRQVAVAQLSVAQAQRYPTISLDGSVDRAITGNNPATLNQRGSNRTIMLNFSAPIYQGGALSAQVSAAVNALEAARQRVDTARLNAGDQARLLMQQMEGARQRLSVLDERKRSITEVRDLFREQYMLGTRSILDLLNAEQEFYQAAADQEAVRHDMWASLVGYIGATGMNRDFYHLNNEVVQGMELRP</sequence>
<keyword evidence="8" id="KW-0732">Signal</keyword>
<keyword evidence="10" id="KW-1185">Reference proteome</keyword>
<dbReference type="PANTHER" id="PTHR30026:SF22">
    <property type="entry name" value="OUTER MEMBRANE EFFLUX PROTEIN"/>
    <property type="match status" value="1"/>
</dbReference>
<dbReference type="InterPro" id="IPR003423">
    <property type="entry name" value="OMP_efflux"/>
</dbReference>
<comment type="subcellular location">
    <subcellularLocation>
        <location evidence="1">Cell outer membrane</location>
    </subcellularLocation>
</comment>
<evidence type="ECO:0000256" key="3">
    <source>
        <dbReference type="ARBA" id="ARBA00022448"/>
    </source>
</evidence>
<evidence type="ECO:0000313" key="10">
    <source>
        <dbReference type="Proteomes" id="UP001234798"/>
    </source>
</evidence>
<dbReference type="InterPro" id="IPR051906">
    <property type="entry name" value="TolC-like"/>
</dbReference>
<dbReference type="Proteomes" id="UP001234798">
    <property type="component" value="Chromosome"/>
</dbReference>
<proteinExistence type="inferred from homology"/>
<dbReference type="InterPro" id="IPR010130">
    <property type="entry name" value="T1SS_OMP_TolC"/>
</dbReference>
<feature type="signal peptide" evidence="8">
    <location>
        <begin position="1"/>
        <end position="22"/>
    </location>
</feature>
<evidence type="ECO:0000256" key="2">
    <source>
        <dbReference type="ARBA" id="ARBA00007613"/>
    </source>
</evidence>
<reference evidence="9 10" key="1">
    <citation type="submission" date="2023-08" db="EMBL/GenBank/DDBJ databases">
        <title>Achromobacter seleniivolatilans sp. nov., isolated from seleniferous soil.</title>
        <authorList>
            <person name="Zhang S."/>
            <person name="Li K."/>
            <person name="Peng J."/>
            <person name="Zhao Q."/>
            <person name="Wang H."/>
            <person name="Guo Y."/>
        </authorList>
    </citation>
    <scope>NUCLEOTIDE SEQUENCE [LARGE SCALE GENOMIC DNA]</scope>
    <source>
        <strain evidence="9 10">R39</strain>
    </source>
</reference>
<dbReference type="EMBL" id="CP132976">
    <property type="protein sequence ID" value="WMD20688.1"/>
    <property type="molecule type" value="Genomic_DNA"/>
</dbReference>
<keyword evidence="5" id="KW-0812">Transmembrane</keyword>
<dbReference type="Pfam" id="PF02321">
    <property type="entry name" value="OEP"/>
    <property type="match status" value="2"/>
</dbReference>
<protein>
    <submittedName>
        <fullName evidence="9">TolC family outer membrane protein</fullName>
    </submittedName>
</protein>
<name>A0ABY9M246_9BURK</name>
<evidence type="ECO:0000256" key="4">
    <source>
        <dbReference type="ARBA" id="ARBA00022452"/>
    </source>
</evidence>
<evidence type="ECO:0000313" key="9">
    <source>
        <dbReference type="EMBL" id="WMD20688.1"/>
    </source>
</evidence>
<dbReference type="PANTHER" id="PTHR30026">
    <property type="entry name" value="OUTER MEMBRANE PROTEIN TOLC"/>
    <property type="match status" value="1"/>
</dbReference>
<comment type="similarity">
    <text evidence="2">Belongs to the outer membrane factor (OMF) (TC 1.B.17) family.</text>
</comment>
<keyword evidence="6" id="KW-0472">Membrane</keyword>